<feature type="domain" description="YdbS-like PH" evidence="2">
    <location>
        <begin position="91"/>
        <end position="168"/>
    </location>
</feature>
<evidence type="ECO:0000313" key="4">
    <source>
        <dbReference type="Proteomes" id="UP000192674"/>
    </source>
</evidence>
<protein>
    <recommendedName>
        <fullName evidence="2">YdbS-like PH domain-containing protein</fullName>
    </recommendedName>
</protein>
<gene>
    <name evidence="3" type="ORF">SAMN05661093_05287</name>
</gene>
<evidence type="ECO:0000259" key="2">
    <source>
        <dbReference type="Pfam" id="PF03703"/>
    </source>
</evidence>
<accession>A0A1W2F0Q5</accession>
<keyword evidence="4" id="KW-1185">Reference proteome</keyword>
<name>A0A1W2F0Q5_KIBAR</name>
<evidence type="ECO:0000313" key="3">
    <source>
        <dbReference type="EMBL" id="SMD15529.1"/>
    </source>
</evidence>
<keyword evidence="1" id="KW-0472">Membrane</keyword>
<proteinExistence type="predicted"/>
<evidence type="ECO:0000256" key="1">
    <source>
        <dbReference type="SAM" id="Phobius"/>
    </source>
</evidence>
<dbReference type="PANTHER" id="PTHR34473">
    <property type="entry name" value="UPF0699 TRANSMEMBRANE PROTEIN YDBS"/>
    <property type="match status" value="1"/>
</dbReference>
<dbReference type="EMBL" id="FWXV01000004">
    <property type="protein sequence ID" value="SMD15529.1"/>
    <property type="molecule type" value="Genomic_DNA"/>
</dbReference>
<dbReference type="OrthoDB" id="3730669at2"/>
<dbReference type="Pfam" id="PF03703">
    <property type="entry name" value="bPH_2"/>
    <property type="match status" value="1"/>
</dbReference>
<feature type="transmembrane region" description="Helical" evidence="1">
    <location>
        <begin position="36"/>
        <end position="60"/>
    </location>
</feature>
<dbReference type="PANTHER" id="PTHR34473:SF3">
    <property type="entry name" value="TRANSMEMBRANE PROTEIN-RELATED"/>
    <property type="match status" value="1"/>
</dbReference>
<keyword evidence="1" id="KW-0812">Transmembrane</keyword>
<dbReference type="InterPro" id="IPR005182">
    <property type="entry name" value="YdbS-like_PH"/>
</dbReference>
<keyword evidence="1" id="KW-1133">Transmembrane helix</keyword>
<dbReference type="Proteomes" id="UP000192674">
    <property type="component" value="Unassembled WGS sequence"/>
</dbReference>
<sequence length="181" mass="19704">MAGVGAPRHSGGVSHAISHRLQLRMRPPAHQVHPKAVLWWTLQSALFWVIVLAGGGIALYFTDAPLWMIIVEVAVAVVAVAETAITPRLQYRAHRWEVTDQAVYVQFGVLVREWRIAPLSRVQTVDSERGPLQQYLKLATVTVTTASASGPLKIRGLGQDEAAELVDRLTAITEATPGDAT</sequence>
<reference evidence="3 4" key="1">
    <citation type="submission" date="2017-04" db="EMBL/GenBank/DDBJ databases">
        <authorList>
            <person name="Afonso C.L."/>
            <person name="Miller P.J."/>
            <person name="Scott M.A."/>
            <person name="Spackman E."/>
            <person name="Goraichik I."/>
            <person name="Dimitrov K.M."/>
            <person name="Suarez D.L."/>
            <person name="Swayne D.E."/>
        </authorList>
    </citation>
    <scope>NUCLEOTIDE SEQUENCE [LARGE SCALE GENOMIC DNA]</scope>
    <source>
        <strain evidence="3 4">DSM 43828</strain>
    </source>
</reference>
<dbReference type="AlphaFoldDB" id="A0A1W2F0Q5"/>
<feature type="transmembrane region" description="Helical" evidence="1">
    <location>
        <begin position="66"/>
        <end position="85"/>
    </location>
</feature>
<organism evidence="3 4">
    <name type="scientific">Kibdelosporangium aridum</name>
    <dbReference type="NCBI Taxonomy" id="2030"/>
    <lineage>
        <taxon>Bacteria</taxon>
        <taxon>Bacillati</taxon>
        <taxon>Actinomycetota</taxon>
        <taxon>Actinomycetes</taxon>
        <taxon>Pseudonocardiales</taxon>
        <taxon>Pseudonocardiaceae</taxon>
        <taxon>Kibdelosporangium</taxon>
    </lineage>
</organism>